<keyword evidence="2" id="KW-1185">Reference proteome</keyword>
<sequence length="382" mass="42931">MKRALGRRCWWPLVALPARLATHCRKELALGSLASYRLLNNVAGSSVDSEPPIPSRGRRTMSKVSTLNPSECRTQDILDLSEIREKTLFLEGLPAIANCTIVYKWLHDPTTGKTSVVPFPPNSKGIFYFHNRSSVHPVAGDVRFRVLPVDEVEDWSSVDMADLFARGHDLIDHGGHGPWRISLLQVLYTGPAPLRNFMRAKGYISAAAEEEMRRSTSAGVKVRACKAEHIVEKITDPFVLDLSLSGPCVVCLQKEGITYTQLNGWGWMGGHPPRGMFRPLYSGTALVRFEALSVLQGRNQELRNKVVLRVLKFLKPPKPGDLVVQQEGELLKRYDHRDKVEATWVANAPNFMSPSSLALLEETYLPPESRSGRWVQRRPRYK</sequence>
<proteinExistence type="predicted"/>
<evidence type="ECO:0000313" key="1">
    <source>
        <dbReference type="EMBL" id="TEB08772.1"/>
    </source>
</evidence>
<name>A0A4Y7RJ93_COPMI</name>
<protein>
    <submittedName>
        <fullName evidence="1">Uncharacterized protein</fullName>
    </submittedName>
</protein>
<evidence type="ECO:0000313" key="2">
    <source>
        <dbReference type="Proteomes" id="UP000298030"/>
    </source>
</evidence>
<comment type="caution">
    <text evidence="1">The sequence shown here is derived from an EMBL/GenBank/DDBJ whole genome shotgun (WGS) entry which is preliminary data.</text>
</comment>
<dbReference type="OrthoDB" id="2750929at2759"/>
<accession>A0A4Y7RJ93</accession>
<reference evidence="1 2" key="1">
    <citation type="journal article" date="2019" name="Nat. Ecol. Evol.">
        <title>Megaphylogeny resolves global patterns of mushroom evolution.</title>
        <authorList>
            <person name="Varga T."/>
            <person name="Krizsan K."/>
            <person name="Foldi C."/>
            <person name="Dima B."/>
            <person name="Sanchez-Garcia M."/>
            <person name="Sanchez-Ramirez S."/>
            <person name="Szollosi G.J."/>
            <person name="Szarkandi J.G."/>
            <person name="Papp V."/>
            <person name="Albert L."/>
            <person name="Andreopoulos W."/>
            <person name="Angelini C."/>
            <person name="Antonin V."/>
            <person name="Barry K.W."/>
            <person name="Bougher N.L."/>
            <person name="Buchanan P."/>
            <person name="Buyck B."/>
            <person name="Bense V."/>
            <person name="Catcheside P."/>
            <person name="Chovatia M."/>
            <person name="Cooper J."/>
            <person name="Damon W."/>
            <person name="Desjardin D."/>
            <person name="Finy P."/>
            <person name="Geml J."/>
            <person name="Haridas S."/>
            <person name="Hughes K."/>
            <person name="Justo A."/>
            <person name="Karasinski D."/>
            <person name="Kautmanova I."/>
            <person name="Kiss B."/>
            <person name="Kocsube S."/>
            <person name="Kotiranta H."/>
            <person name="LaButti K.M."/>
            <person name="Lechner B.E."/>
            <person name="Liimatainen K."/>
            <person name="Lipzen A."/>
            <person name="Lukacs Z."/>
            <person name="Mihaltcheva S."/>
            <person name="Morgado L.N."/>
            <person name="Niskanen T."/>
            <person name="Noordeloos M.E."/>
            <person name="Ohm R.A."/>
            <person name="Ortiz-Santana B."/>
            <person name="Ovrebo C."/>
            <person name="Racz N."/>
            <person name="Riley R."/>
            <person name="Savchenko A."/>
            <person name="Shiryaev A."/>
            <person name="Soop K."/>
            <person name="Spirin V."/>
            <person name="Szebenyi C."/>
            <person name="Tomsovsky M."/>
            <person name="Tulloss R.E."/>
            <person name="Uehling J."/>
            <person name="Grigoriev I.V."/>
            <person name="Vagvolgyi C."/>
            <person name="Papp T."/>
            <person name="Martin F.M."/>
            <person name="Miettinen O."/>
            <person name="Hibbett D.S."/>
            <person name="Nagy L.G."/>
        </authorList>
    </citation>
    <scope>NUCLEOTIDE SEQUENCE [LARGE SCALE GENOMIC DNA]</scope>
    <source>
        <strain evidence="1 2">FP101781</strain>
    </source>
</reference>
<organism evidence="1 2">
    <name type="scientific">Coprinellus micaceus</name>
    <name type="common">Glistening ink-cap mushroom</name>
    <name type="synonym">Coprinus micaceus</name>
    <dbReference type="NCBI Taxonomy" id="71717"/>
    <lineage>
        <taxon>Eukaryota</taxon>
        <taxon>Fungi</taxon>
        <taxon>Dikarya</taxon>
        <taxon>Basidiomycota</taxon>
        <taxon>Agaricomycotina</taxon>
        <taxon>Agaricomycetes</taxon>
        <taxon>Agaricomycetidae</taxon>
        <taxon>Agaricales</taxon>
        <taxon>Agaricineae</taxon>
        <taxon>Psathyrellaceae</taxon>
        <taxon>Coprinellus</taxon>
    </lineage>
</organism>
<gene>
    <name evidence="1" type="ORF">FA13DRAFT_1145067</name>
</gene>
<dbReference type="AlphaFoldDB" id="A0A4Y7RJ93"/>
<dbReference type="EMBL" id="QPFP01000542">
    <property type="protein sequence ID" value="TEB08772.1"/>
    <property type="molecule type" value="Genomic_DNA"/>
</dbReference>
<dbReference type="Proteomes" id="UP000298030">
    <property type="component" value="Unassembled WGS sequence"/>
</dbReference>